<proteinExistence type="predicted"/>
<organism evidence="2">
    <name type="scientific">hydrothermal vent metagenome</name>
    <dbReference type="NCBI Taxonomy" id="652676"/>
    <lineage>
        <taxon>unclassified sequences</taxon>
        <taxon>metagenomes</taxon>
        <taxon>ecological metagenomes</taxon>
    </lineage>
</organism>
<gene>
    <name evidence="2" type="ORF">MNBD_GAMMA01-1434</name>
</gene>
<sequence length="127" mass="14784">MEVIRDTFVLQLKLIVDGVRDLLLMPLVLIATIFGLLKHQHNPGRYLYRLLSYGKASERWIGLFDEAKKDDMQPLDLQDKSLDEVLKKTQMAFESKYIDATKKQKLIDKLNLTLDEINIKINPEKKV</sequence>
<name>A0A3B0VG80_9ZZZZ</name>
<dbReference type="EMBL" id="UOEW01000330">
    <property type="protein sequence ID" value="VAW41931.1"/>
    <property type="molecule type" value="Genomic_DNA"/>
</dbReference>
<reference evidence="2" key="1">
    <citation type="submission" date="2018-06" db="EMBL/GenBank/DDBJ databases">
        <authorList>
            <person name="Zhirakovskaya E."/>
        </authorList>
    </citation>
    <scope>NUCLEOTIDE SEQUENCE</scope>
</reference>
<evidence type="ECO:0000313" key="2">
    <source>
        <dbReference type="EMBL" id="VAW41931.1"/>
    </source>
</evidence>
<feature type="transmembrane region" description="Helical" evidence="1">
    <location>
        <begin position="22"/>
        <end position="39"/>
    </location>
</feature>
<accession>A0A3B0VG80</accession>
<evidence type="ECO:0000256" key="1">
    <source>
        <dbReference type="SAM" id="Phobius"/>
    </source>
</evidence>
<keyword evidence="1" id="KW-0472">Membrane</keyword>
<keyword evidence="1" id="KW-1133">Transmembrane helix</keyword>
<protein>
    <submittedName>
        <fullName evidence="2">Uncharacterized protein</fullName>
    </submittedName>
</protein>
<dbReference type="AlphaFoldDB" id="A0A3B0VG80"/>
<keyword evidence="1" id="KW-0812">Transmembrane</keyword>